<reference evidence="4" key="1">
    <citation type="submission" date="2016-10" db="EMBL/GenBank/DDBJ databases">
        <authorList>
            <person name="Varghese N."/>
            <person name="Submissions S."/>
        </authorList>
    </citation>
    <scope>NUCLEOTIDE SEQUENCE [LARGE SCALE GENOMIC DNA]</scope>
    <source>
        <strain evidence="4">S1b</strain>
    </source>
</reference>
<evidence type="ECO:0000256" key="1">
    <source>
        <dbReference type="ARBA" id="ARBA00022801"/>
    </source>
</evidence>
<dbReference type="PANTHER" id="PTHR22946:SF9">
    <property type="entry name" value="POLYKETIDE TRANSFERASE AF380"/>
    <property type="match status" value="1"/>
</dbReference>
<keyword evidence="1 3" id="KW-0378">Hydrolase</keyword>
<dbReference type="GO" id="GO:0052689">
    <property type="term" value="F:carboxylic ester hydrolase activity"/>
    <property type="evidence" value="ECO:0007669"/>
    <property type="project" value="UniProtKB-ARBA"/>
</dbReference>
<dbReference type="OrthoDB" id="9806902at2"/>
<evidence type="ECO:0000313" key="3">
    <source>
        <dbReference type="EMBL" id="SER70868.1"/>
    </source>
</evidence>
<dbReference type="Pfam" id="PF12146">
    <property type="entry name" value="Hydrolase_4"/>
    <property type="match status" value="1"/>
</dbReference>
<dbReference type="InterPro" id="IPR029058">
    <property type="entry name" value="AB_hydrolase_fold"/>
</dbReference>
<dbReference type="SUPFAM" id="SSF53474">
    <property type="entry name" value="alpha/beta-Hydrolases"/>
    <property type="match status" value="1"/>
</dbReference>
<organism evidence="3 4">
    <name type="scientific">Lachnobacterium bovis</name>
    <dbReference type="NCBI Taxonomy" id="140626"/>
    <lineage>
        <taxon>Bacteria</taxon>
        <taxon>Bacillati</taxon>
        <taxon>Bacillota</taxon>
        <taxon>Clostridia</taxon>
        <taxon>Lachnospirales</taxon>
        <taxon>Lachnospiraceae</taxon>
        <taxon>Lachnobacterium</taxon>
    </lineage>
</organism>
<gene>
    <name evidence="3" type="ORF">SAMN02910429_00830</name>
</gene>
<dbReference type="EMBL" id="FOGW01000008">
    <property type="protein sequence ID" value="SER70868.1"/>
    <property type="molecule type" value="Genomic_DNA"/>
</dbReference>
<dbReference type="Proteomes" id="UP000182471">
    <property type="component" value="Unassembled WGS sequence"/>
</dbReference>
<accession>A0A1H9RDU1</accession>
<dbReference type="InterPro" id="IPR050261">
    <property type="entry name" value="FrsA_esterase"/>
</dbReference>
<protein>
    <submittedName>
        <fullName evidence="3">Alpha/beta hydrolase family protein</fullName>
    </submittedName>
</protein>
<dbReference type="PROSITE" id="PS51257">
    <property type="entry name" value="PROKAR_LIPOPROTEIN"/>
    <property type="match status" value="1"/>
</dbReference>
<name>A0A1H9RDU1_9FIRM</name>
<dbReference type="InterPro" id="IPR022742">
    <property type="entry name" value="Hydrolase_4"/>
</dbReference>
<sequence length="348" mass="40116">MIQLVYKSLVFIGVAILTFICTGMACVLYMYSTNYRSFKYDPYVATARYNDYKDLNRREVEFYSGKNKLRGYVYGEENKDMIVFSHGIWSGHEDYMAFLKWFIDRGYAVFAYDYTGYNNSQGDNAKGLTQSMIDLDNALTFIEKDNTLKQHNIYLMGHSWGGYATASVLRYKHNVKAAVPLSGFNDPETISLDVTDKLIGKPAYLLTPFLRLNQYRLFKDKGSIKAVDSINSTNIPVLIVHANKDAFIKFDKTSIIAQKDKITNKNVQYYVITKKHINDHSSYVNDVPSAIEVKRIEKERKKMESKCPNGKATDQQLRKFYAKLDKSKANQPNVELCERIDKFFKSVK</sequence>
<feature type="domain" description="Serine aminopeptidase S33" evidence="2">
    <location>
        <begin position="77"/>
        <end position="190"/>
    </location>
</feature>
<dbReference type="AlphaFoldDB" id="A0A1H9RDU1"/>
<keyword evidence="4" id="KW-1185">Reference proteome</keyword>
<proteinExistence type="predicted"/>
<dbReference type="RefSeq" id="WP_027422100.1">
    <property type="nucleotide sequence ID" value="NZ_FOGW01000008.1"/>
</dbReference>
<dbReference type="PANTHER" id="PTHR22946">
    <property type="entry name" value="DIENELACTONE HYDROLASE DOMAIN-CONTAINING PROTEIN-RELATED"/>
    <property type="match status" value="1"/>
</dbReference>
<evidence type="ECO:0000313" key="4">
    <source>
        <dbReference type="Proteomes" id="UP000182471"/>
    </source>
</evidence>
<evidence type="ECO:0000259" key="2">
    <source>
        <dbReference type="Pfam" id="PF12146"/>
    </source>
</evidence>
<dbReference type="Gene3D" id="3.40.50.1820">
    <property type="entry name" value="alpha/beta hydrolase"/>
    <property type="match status" value="1"/>
</dbReference>